<name>A0AAF0FLD8_9EURY</name>
<dbReference type="KEGG" id="manq:L1994_11045"/>
<protein>
    <submittedName>
        <fullName evidence="1">Peptidase domain-containing protein</fullName>
    </submittedName>
</protein>
<sequence>MLRKLGISALLLMFCISFASGAAAEEKTDAFYTGDLEGYTITPAKDSVGDSGQKYIYDTIMQGETNWHTKNVNSHVTVLNVDLNWGDSSDSLRLGIYTPDWQYLGEFYDSADGKVNGRINIDISNPAGIAEGTWHYEVYGYSVFETEDYYL</sequence>
<dbReference type="EMBL" id="CP091092">
    <property type="protein sequence ID" value="WFN36663.1"/>
    <property type="molecule type" value="Genomic_DNA"/>
</dbReference>
<dbReference type="Proteomes" id="UP001218895">
    <property type="component" value="Chromosome"/>
</dbReference>
<proteinExistence type="predicted"/>
<dbReference type="AlphaFoldDB" id="A0AAF0FLD8"/>
<gene>
    <name evidence="1" type="ORF">L1994_11045</name>
</gene>
<accession>A0AAF0FLD8</accession>
<organism evidence="1 2">
    <name type="scientific">Methanomicrobium antiquum</name>
    <dbReference type="NCBI Taxonomy" id="487686"/>
    <lineage>
        <taxon>Archaea</taxon>
        <taxon>Methanobacteriati</taxon>
        <taxon>Methanobacteriota</taxon>
        <taxon>Stenosarchaea group</taxon>
        <taxon>Methanomicrobia</taxon>
        <taxon>Methanomicrobiales</taxon>
        <taxon>Methanomicrobiaceae</taxon>
        <taxon>Methanomicrobium</taxon>
    </lineage>
</organism>
<evidence type="ECO:0000313" key="1">
    <source>
        <dbReference type="EMBL" id="WFN36663.1"/>
    </source>
</evidence>
<keyword evidence="2" id="KW-1185">Reference proteome</keyword>
<dbReference type="RefSeq" id="WP_278099499.1">
    <property type="nucleotide sequence ID" value="NZ_CP091092.1"/>
</dbReference>
<dbReference type="GeneID" id="79950943"/>
<evidence type="ECO:0000313" key="2">
    <source>
        <dbReference type="Proteomes" id="UP001218895"/>
    </source>
</evidence>
<reference evidence="1" key="1">
    <citation type="submission" date="2022-01" db="EMBL/GenBank/DDBJ databases">
        <title>Complete genome of Methanomicrobium antiquum DSM 21220.</title>
        <authorList>
            <person name="Chen S.-C."/>
            <person name="You Y.-T."/>
            <person name="Zhou Y.-Z."/>
            <person name="Lai M.-C."/>
        </authorList>
    </citation>
    <scope>NUCLEOTIDE SEQUENCE</scope>
    <source>
        <strain evidence="1">DSM 21220</strain>
    </source>
</reference>